<feature type="region of interest" description="Disordered" evidence="1">
    <location>
        <begin position="1"/>
        <end position="31"/>
    </location>
</feature>
<sequence>MGGKGQRGGGTRKSQTSRGNQGPPSDPDILLCSSSLKLEKNRASWYAPSCALAGGSRVGLRAGPRDTGLSTPPAIIPRASMRFL</sequence>
<dbReference type="AlphaFoldDB" id="A0A5B7K6C0"/>
<dbReference type="Proteomes" id="UP000324222">
    <property type="component" value="Unassembled WGS sequence"/>
</dbReference>
<evidence type="ECO:0000313" key="3">
    <source>
        <dbReference type="Proteomes" id="UP000324222"/>
    </source>
</evidence>
<name>A0A5B7K6C0_PORTR</name>
<organism evidence="2 3">
    <name type="scientific">Portunus trituberculatus</name>
    <name type="common">Swimming crab</name>
    <name type="synonym">Neptunus trituberculatus</name>
    <dbReference type="NCBI Taxonomy" id="210409"/>
    <lineage>
        <taxon>Eukaryota</taxon>
        <taxon>Metazoa</taxon>
        <taxon>Ecdysozoa</taxon>
        <taxon>Arthropoda</taxon>
        <taxon>Crustacea</taxon>
        <taxon>Multicrustacea</taxon>
        <taxon>Malacostraca</taxon>
        <taxon>Eumalacostraca</taxon>
        <taxon>Eucarida</taxon>
        <taxon>Decapoda</taxon>
        <taxon>Pleocyemata</taxon>
        <taxon>Brachyura</taxon>
        <taxon>Eubrachyura</taxon>
        <taxon>Portunoidea</taxon>
        <taxon>Portunidae</taxon>
        <taxon>Portuninae</taxon>
        <taxon>Portunus</taxon>
    </lineage>
</organism>
<comment type="caution">
    <text evidence="2">The sequence shown here is derived from an EMBL/GenBank/DDBJ whole genome shotgun (WGS) entry which is preliminary data.</text>
</comment>
<reference evidence="2 3" key="1">
    <citation type="submission" date="2019-05" db="EMBL/GenBank/DDBJ databases">
        <title>Another draft genome of Portunus trituberculatus and its Hox gene families provides insights of decapod evolution.</title>
        <authorList>
            <person name="Jeong J.-H."/>
            <person name="Song I."/>
            <person name="Kim S."/>
            <person name="Choi T."/>
            <person name="Kim D."/>
            <person name="Ryu S."/>
            <person name="Kim W."/>
        </authorList>
    </citation>
    <scope>NUCLEOTIDE SEQUENCE [LARGE SCALE GENOMIC DNA]</scope>
    <source>
        <tissue evidence="2">Muscle</tissue>
    </source>
</reference>
<keyword evidence="3" id="KW-1185">Reference proteome</keyword>
<feature type="compositionally biased region" description="Gly residues" evidence="1">
    <location>
        <begin position="1"/>
        <end position="11"/>
    </location>
</feature>
<proteinExistence type="predicted"/>
<gene>
    <name evidence="2" type="ORF">E2C01_096222</name>
</gene>
<evidence type="ECO:0000313" key="2">
    <source>
        <dbReference type="EMBL" id="MPD00729.1"/>
    </source>
</evidence>
<evidence type="ECO:0000256" key="1">
    <source>
        <dbReference type="SAM" id="MobiDB-lite"/>
    </source>
</evidence>
<dbReference type="EMBL" id="VSRR010124125">
    <property type="protein sequence ID" value="MPD00729.1"/>
    <property type="molecule type" value="Genomic_DNA"/>
</dbReference>
<accession>A0A5B7K6C0</accession>
<protein>
    <submittedName>
        <fullName evidence="2">Uncharacterized protein</fullName>
    </submittedName>
</protein>